<evidence type="ECO:0000256" key="1">
    <source>
        <dbReference type="ARBA" id="ARBA00004138"/>
    </source>
</evidence>
<evidence type="ECO:0000256" key="4">
    <source>
        <dbReference type="ARBA" id="ARBA00023069"/>
    </source>
</evidence>
<evidence type="ECO:0000313" key="7">
    <source>
        <dbReference type="Proteomes" id="UP000694402"/>
    </source>
</evidence>
<keyword evidence="2" id="KW-0853">WD repeat</keyword>
<protein>
    <submittedName>
        <fullName evidence="6">Uncharacterized protein</fullName>
    </submittedName>
</protein>
<proteinExistence type="predicted"/>
<comment type="subcellular location">
    <subcellularLocation>
        <location evidence="1">Cell projection</location>
        <location evidence="1">Cilium</location>
    </subcellularLocation>
</comment>
<sequence length="148" mass="16479">MRLKHLNTILTKRATKVTCMIWILKRFYSCTIDSILTGCITAWYGNCSASDRKAMAFSPDSTKIAIAQTDKLYRGEKVICNKIVQTSALTCLLWLAEHAIVFGLTEGKVHLALTKTNKSSTVYGEDSYVVSLTTVCSCSLFQPFHSKL</sequence>
<dbReference type="GO" id="GO:0005930">
    <property type="term" value="C:axoneme"/>
    <property type="evidence" value="ECO:0007669"/>
    <property type="project" value="TreeGrafter"/>
</dbReference>
<reference evidence="6" key="2">
    <citation type="submission" date="2025-08" db="UniProtKB">
        <authorList>
            <consortium name="Ensembl"/>
        </authorList>
    </citation>
    <scope>IDENTIFICATION</scope>
</reference>
<name>A0AAZ3RIU3_ONCTS</name>
<reference evidence="6" key="3">
    <citation type="submission" date="2025-09" db="UniProtKB">
        <authorList>
            <consortium name="Ensembl"/>
        </authorList>
    </citation>
    <scope>IDENTIFICATION</scope>
</reference>
<dbReference type="GO" id="GO:0036064">
    <property type="term" value="C:ciliary basal body"/>
    <property type="evidence" value="ECO:0007669"/>
    <property type="project" value="TreeGrafter"/>
</dbReference>
<dbReference type="GeneTree" id="ENSGT01060000248997"/>
<accession>A0AAZ3RIU3</accession>
<evidence type="ECO:0000256" key="3">
    <source>
        <dbReference type="ARBA" id="ARBA00022737"/>
    </source>
</evidence>
<keyword evidence="7" id="KW-1185">Reference proteome</keyword>
<dbReference type="Proteomes" id="UP000694402">
    <property type="component" value="Unassembled WGS sequence"/>
</dbReference>
<organism evidence="6 7">
    <name type="scientific">Oncorhynchus tshawytscha</name>
    <name type="common">Chinook salmon</name>
    <name type="synonym">Salmo tshawytscha</name>
    <dbReference type="NCBI Taxonomy" id="74940"/>
    <lineage>
        <taxon>Eukaryota</taxon>
        <taxon>Metazoa</taxon>
        <taxon>Chordata</taxon>
        <taxon>Craniata</taxon>
        <taxon>Vertebrata</taxon>
        <taxon>Euteleostomi</taxon>
        <taxon>Actinopterygii</taxon>
        <taxon>Neopterygii</taxon>
        <taxon>Teleostei</taxon>
        <taxon>Protacanthopterygii</taxon>
        <taxon>Salmoniformes</taxon>
        <taxon>Salmonidae</taxon>
        <taxon>Salmoninae</taxon>
        <taxon>Oncorhynchus</taxon>
    </lineage>
</organism>
<dbReference type="GO" id="GO:0030992">
    <property type="term" value="C:intraciliary transport particle B"/>
    <property type="evidence" value="ECO:0007669"/>
    <property type="project" value="TreeGrafter"/>
</dbReference>
<evidence type="ECO:0000313" key="6">
    <source>
        <dbReference type="Ensembl" id="ENSOTSP00005140210.1"/>
    </source>
</evidence>
<dbReference type="GO" id="GO:0042073">
    <property type="term" value="P:intraciliary transport"/>
    <property type="evidence" value="ECO:0007669"/>
    <property type="project" value="TreeGrafter"/>
</dbReference>
<reference evidence="7" key="1">
    <citation type="journal article" date="2018" name="PLoS ONE">
        <title>Chinook salmon (Oncorhynchus tshawytscha) genome and transcriptome.</title>
        <authorList>
            <person name="Christensen K.A."/>
            <person name="Leong J.S."/>
            <person name="Sakhrani D."/>
            <person name="Biagi C.A."/>
            <person name="Minkley D.R."/>
            <person name="Withler R.E."/>
            <person name="Rondeau E.B."/>
            <person name="Koop B.F."/>
            <person name="Devlin R.H."/>
        </authorList>
    </citation>
    <scope>NUCLEOTIDE SEQUENCE [LARGE SCALE GENOMIC DNA]</scope>
</reference>
<evidence type="ECO:0000256" key="5">
    <source>
        <dbReference type="ARBA" id="ARBA00023273"/>
    </source>
</evidence>
<dbReference type="AlphaFoldDB" id="A0AAZ3RIU3"/>
<evidence type="ECO:0000256" key="2">
    <source>
        <dbReference type="ARBA" id="ARBA00022574"/>
    </source>
</evidence>
<dbReference type="Ensembl" id="ENSOTST00005063279.2">
    <property type="protein sequence ID" value="ENSOTSP00005140210.1"/>
    <property type="gene ID" value="ENSOTSG00005028016.2"/>
</dbReference>
<keyword evidence="3" id="KW-0677">Repeat</keyword>
<dbReference type="PANTHER" id="PTHR15722">
    <property type="entry name" value="IFT140/172-RELATED"/>
    <property type="match status" value="1"/>
</dbReference>
<keyword evidence="4" id="KW-0969">Cilium</keyword>
<dbReference type="PANTHER" id="PTHR15722:SF2">
    <property type="entry name" value="INTRAFLAGELLAR TRANSPORT PROTEIN 172 HOMOLOG"/>
    <property type="match status" value="1"/>
</dbReference>
<keyword evidence="5" id="KW-0966">Cell projection</keyword>